<keyword evidence="3" id="KW-1185">Reference proteome</keyword>
<dbReference type="EMBL" id="BOMB01000055">
    <property type="protein sequence ID" value="GID16232.1"/>
    <property type="molecule type" value="Genomic_DNA"/>
</dbReference>
<accession>A0A8J3JD29</accession>
<dbReference type="Proteomes" id="UP000612808">
    <property type="component" value="Unassembled WGS sequence"/>
</dbReference>
<feature type="domain" description="Methyltransferase" evidence="1">
    <location>
        <begin position="44"/>
        <end position="134"/>
    </location>
</feature>
<dbReference type="RefSeq" id="WP_239077164.1">
    <property type="nucleotide sequence ID" value="NZ_BAAAZM010000034.1"/>
</dbReference>
<sequence length="262" mass="28186">MADISEYYRAGGERTRLTTGGGLLEALRTRDILTRYLPPAPARILDVGGATGAYAGWLADAGHTVHLVDPIAGHVAAAAELPGVTAAVGDARALTEPDDSADAVLLLGPLYHLLDRADRITAWREAARVVRPGGVVVAATISRFASMHDGFVKGFYDDPRFLPIVERALATGVHRNTEPGRTWFTDAYFHRPEEPAAEAREAGLDVTTVAAVEGSLWQLPDLDRILADPERTALLLDLLRRVEHEPSLHGTSSHLVTVATRP</sequence>
<dbReference type="SUPFAM" id="SSF53335">
    <property type="entry name" value="S-adenosyl-L-methionine-dependent methyltransferases"/>
    <property type="match status" value="1"/>
</dbReference>
<protein>
    <recommendedName>
        <fullName evidence="1">Methyltransferase domain-containing protein</fullName>
    </recommendedName>
</protein>
<dbReference type="AlphaFoldDB" id="A0A8J3JD29"/>
<evidence type="ECO:0000313" key="2">
    <source>
        <dbReference type="EMBL" id="GID16232.1"/>
    </source>
</evidence>
<dbReference type="InterPro" id="IPR041698">
    <property type="entry name" value="Methyltransf_25"/>
</dbReference>
<dbReference type="Gene3D" id="3.40.50.150">
    <property type="entry name" value="Vaccinia Virus protein VP39"/>
    <property type="match status" value="1"/>
</dbReference>
<organism evidence="2 3">
    <name type="scientific">Actinocatenispora rupis</name>
    <dbReference type="NCBI Taxonomy" id="519421"/>
    <lineage>
        <taxon>Bacteria</taxon>
        <taxon>Bacillati</taxon>
        <taxon>Actinomycetota</taxon>
        <taxon>Actinomycetes</taxon>
        <taxon>Micromonosporales</taxon>
        <taxon>Micromonosporaceae</taxon>
        <taxon>Actinocatenispora</taxon>
    </lineage>
</organism>
<dbReference type="InterPro" id="IPR029063">
    <property type="entry name" value="SAM-dependent_MTases_sf"/>
</dbReference>
<proteinExistence type="predicted"/>
<comment type="caution">
    <text evidence="2">The sequence shown here is derived from an EMBL/GenBank/DDBJ whole genome shotgun (WGS) entry which is preliminary data.</text>
</comment>
<dbReference type="Pfam" id="PF13649">
    <property type="entry name" value="Methyltransf_25"/>
    <property type="match status" value="1"/>
</dbReference>
<name>A0A8J3JD29_9ACTN</name>
<evidence type="ECO:0000259" key="1">
    <source>
        <dbReference type="Pfam" id="PF13649"/>
    </source>
</evidence>
<evidence type="ECO:0000313" key="3">
    <source>
        <dbReference type="Proteomes" id="UP000612808"/>
    </source>
</evidence>
<gene>
    <name evidence="2" type="ORF">Aru02nite_71210</name>
</gene>
<reference evidence="2" key="1">
    <citation type="submission" date="2021-01" db="EMBL/GenBank/DDBJ databases">
        <title>Whole genome shotgun sequence of Actinocatenispora rupis NBRC 107355.</title>
        <authorList>
            <person name="Komaki H."/>
            <person name="Tamura T."/>
        </authorList>
    </citation>
    <scope>NUCLEOTIDE SEQUENCE</scope>
    <source>
        <strain evidence="2">NBRC 107355</strain>
    </source>
</reference>